<dbReference type="HOGENOM" id="CLU_049311_3_2_0"/>
<dbReference type="KEGG" id="tro:trd_0489"/>
<gene>
    <name evidence="1" type="ordered locus">trd_0489</name>
</gene>
<dbReference type="AlphaFoldDB" id="B9KYE4"/>
<dbReference type="SUPFAM" id="SSF102588">
    <property type="entry name" value="LmbE-like"/>
    <property type="match status" value="1"/>
</dbReference>
<dbReference type="Gene3D" id="3.40.50.10320">
    <property type="entry name" value="LmbE-like"/>
    <property type="match status" value="1"/>
</dbReference>
<dbReference type="eggNOG" id="COG2120">
    <property type="taxonomic scope" value="Bacteria"/>
</dbReference>
<evidence type="ECO:0000313" key="2">
    <source>
        <dbReference type="Proteomes" id="UP000000447"/>
    </source>
</evidence>
<dbReference type="PANTHER" id="PTHR12993:SF28">
    <property type="entry name" value="LMBE FAMILY PROTEIN"/>
    <property type="match status" value="1"/>
</dbReference>
<sequence length="246" mass="27622">MVRVPERPESVLVIMAHPDDAEFICAGTVARWASQGSQVIYVLVTSGDKGSNDPTMTPERLAALREAEQREAARILGVEHVEFLRYRDAEVVADLGLRREIVRMVRRFRPSAVICQDPTARYYGQSYIQHPDHIAVGEATLAAVFPSARDRLTFPELLAEGLEPHIVAHVYLAGAREPDVFVDITPFFEKKLAALKAHRSQLGDWDPEPMLRLWAQDTAAEARRRGWPGSEEMLLAEAFKYFAIGE</sequence>
<dbReference type="EMBL" id="CP001275">
    <property type="protein sequence ID" value="ACM06299.1"/>
    <property type="molecule type" value="Genomic_DNA"/>
</dbReference>
<dbReference type="InterPro" id="IPR003737">
    <property type="entry name" value="GlcNAc_PI_deacetylase-related"/>
</dbReference>
<name>B9KYE4_THERP</name>
<organism evidence="1 2">
    <name type="scientific">Thermomicrobium roseum (strain ATCC 27502 / DSM 5159 / P-2)</name>
    <dbReference type="NCBI Taxonomy" id="309801"/>
    <lineage>
        <taxon>Bacteria</taxon>
        <taxon>Pseudomonadati</taxon>
        <taxon>Thermomicrobiota</taxon>
        <taxon>Thermomicrobia</taxon>
        <taxon>Thermomicrobiales</taxon>
        <taxon>Thermomicrobiaceae</taxon>
        <taxon>Thermomicrobium</taxon>
    </lineage>
</organism>
<proteinExistence type="predicted"/>
<reference evidence="1 2" key="1">
    <citation type="journal article" date="2009" name="PLoS ONE">
        <title>Complete genome sequence of the aerobic CO-oxidizing thermophile Thermomicrobium roseum.</title>
        <authorList>
            <person name="Wu D."/>
            <person name="Raymond J."/>
            <person name="Wu M."/>
            <person name="Chatterji S."/>
            <person name="Ren Q."/>
            <person name="Graham J.E."/>
            <person name="Bryant D.A."/>
            <person name="Robb F."/>
            <person name="Colman A."/>
            <person name="Tallon L.J."/>
            <person name="Badger J.H."/>
            <person name="Madupu R."/>
            <person name="Ward N.L."/>
            <person name="Eisen J.A."/>
        </authorList>
    </citation>
    <scope>NUCLEOTIDE SEQUENCE [LARGE SCALE GENOMIC DNA]</scope>
    <source>
        <strain evidence="2">ATCC 27502 / DSM 5159 / P-2</strain>
    </source>
</reference>
<dbReference type="STRING" id="309801.trd_0489"/>
<dbReference type="PANTHER" id="PTHR12993">
    <property type="entry name" value="N-ACETYLGLUCOSAMINYL-PHOSPHATIDYLINOSITOL DE-N-ACETYLASE-RELATED"/>
    <property type="match status" value="1"/>
</dbReference>
<keyword evidence="2" id="KW-1185">Reference proteome</keyword>
<evidence type="ECO:0000313" key="1">
    <source>
        <dbReference type="EMBL" id="ACM06299.1"/>
    </source>
</evidence>
<protein>
    <submittedName>
        <fullName evidence="1">Uncharacterized proteins, LmbE homolog</fullName>
    </submittedName>
</protein>
<accession>B9KYE4</accession>
<dbReference type="GO" id="GO:0016811">
    <property type="term" value="F:hydrolase activity, acting on carbon-nitrogen (but not peptide) bonds, in linear amides"/>
    <property type="evidence" value="ECO:0007669"/>
    <property type="project" value="TreeGrafter"/>
</dbReference>
<dbReference type="Proteomes" id="UP000000447">
    <property type="component" value="Chromosome"/>
</dbReference>
<dbReference type="RefSeq" id="WP_012641894.1">
    <property type="nucleotide sequence ID" value="NC_011959.1"/>
</dbReference>
<dbReference type="Pfam" id="PF02585">
    <property type="entry name" value="PIG-L"/>
    <property type="match status" value="1"/>
</dbReference>
<dbReference type="InterPro" id="IPR024078">
    <property type="entry name" value="LmbE-like_dom_sf"/>
</dbReference>